<dbReference type="AlphaFoldDB" id="A0A8S9RJ96"/>
<feature type="compositionally biased region" description="Acidic residues" evidence="1">
    <location>
        <begin position="10"/>
        <end position="26"/>
    </location>
</feature>
<organism evidence="2 3">
    <name type="scientific">Brassica cretica</name>
    <name type="common">Mustard</name>
    <dbReference type="NCBI Taxonomy" id="69181"/>
    <lineage>
        <taxon>Eukaryota</taxon>
        <taxon>Viridiplantae</taxon>
        <taxon>Streptophyta</taxon>
        <taxon>Embryophyta</taxon>
        <taxon>Tracheophyta</taxon>
        <taxon>Spermatophyta</taxon>
        <taxon>Magnoliopsida</taxon>
        <taxon>eudicotyledons</taxon>
        <taxon>Gunneridae</taxon>
        <taxon>Pentapetalae</taxon>
        <taxon>rosids</taxon>
        <taxon>malvids</taxon>
        <taxon>Brassicales</taxon>
        <taxon>Brassicaceae</taxon>
        <taxon>Brassiceae</taxon>
        <taxon>Brassica</taxon>
    </lineage>
</organism>
<evidence type="ECO:0000313" key="2">
    <source>
        <dbReference type="EMBL" id="KAF3572512.1"/>
    </source>
</evidence>
<protein>
    <submittedName>
        <fullName evidence="2">Uncharacterized protein</fullName>
    </submittedName>
</protein>
<evidence type="ECO:0000313" key="3">
    <source>
        <dbReference type="Proteomes" id="UP000712600"/>
    </source>
</evidence>
<evidence type="ECO:0000256" key="1">
    <source>
        <dbReference type="SAM" id="MobiDB-lite"/>
    </source>
</evidence>
<sequence>MLKFYAQTESDSEYESNTEEELDEVQDTNTAGGASRNLLGRSDSGDVNDLRKVLFSQLKRSVLS</sequence>
<name>A0A8S9RJ96_BRACR</name>
<dbReference type="EMBL" id="QGKX02000095">
    <property type="protein sequence ID" value="KAF3572512.1"/>
    <property type="molecule type" value="Genomic_DNA"/>
</dbReference>
<gene>
    <name evidence="2" type="ORF">F2Q69_00062084</name>
</gene>
<dbReference type="Proteomes" id="UP000712600">
    <property type="component" value="Unassembled WGS sequence"/>
</dbReference>
<comment type="caution">
    <text evidence="2">The sequence shown here is derived from an EMBL/GenBank/DDBJ whole genome shotgun (WGS) entry which is preliminary data.</text>
</comment>
<accession>A0A8S9RJ96</accession>
<reference evidence="2" key="1">
    <citation type="submission" date="2019-12" db="EMBL/GenBank/DDBJ databases">
        <title>Genome sequencing and annotation of Brassica cretica.</title>
        <authorList>
            <person name="Studholme D.J."/>
            <person name="Sarris P."/>
        </authorList>
    </citation>
    <scope>NUCLEOTIDE SEQUENCE</scope>
    <source>
        <strain evidence="2">PFS-109/04</strain>
        <tissue evidence="2">Leaf</tissue>
    </source>
</reference>
<proteinExistence type="predicted"/>
<feature type="region of interest" description="Disordered" evidence="1">
    <location>
        <begin position="1"/>
        <end position="46"/>
    </location>
</feature>